<dbReference type="InterPro" id="IPR003148">
    <property type="entry name" value="RCK_N"/>
</dbReference>
<accession>A0A830EW21</accession>
<dbReference type="SUPFAM" id="SSF51735">
    <property type="entry name" value="NAD(P)-binding Rossmann-fold domains"/>
    <property type="match status" value="2"/>
</dbReference>
<dbReference type="OrthoDB" id="43518at2157"/>
<dbReference type="Pfam" id="PF02254">
    <property type="entry name" value="TrkA_N"/>
    <property type="match status" value="2"/>
</dbReference>
<dbReference type="Proteomes" id="UP000628840">
    <property type="component" value="Unassembled WGS sequence"/>
</dbReference>
<dbReference type="RefSeq" id="WP_188880566.1">
    <property type="nucleotide sequence ID" value="NZ_BMPF01000002.1"/>
</dbReference>
<feature type="domain" description="RCK C-terminal" evidence="3">
    <location>
        <begin position="246"/>
        <end position="330"/>
    </location>
</feature>
<dbReference type="GO" id="GO:0008324">
    <property type="term" value="F:monoatomic cation transmembrane transporter activity"/>
    <property type="evidence" value="ECO:0007669"/>
    <property type="project" value="InterPro"/>
</dbReference>
<dbReference type="AlphaFoldDB" id="A0A830EW21"/>
<dbReference type="SUPFAM" id="SSF81324">
    <property type="entry name" value="Voltage-gated potassium channels"/>
    <property type="match status" value="1"/>
</dbReference>
<proteinExistence type="predicted"/>
<dbReference type="InterPro" id="IPR050721">
    <property type="entry name" value="Trk_Ktr_HKT_K-transport"/>
</dbReference>
<dbReference type="InterPro" id="IPR006037">
    <property type="entry name" value="RCK_C"/>
</dbReference>
<dbReference type="PANTHER" id="PTHR43833">
    <property type="entry name" value="POTASSIUM CHANNEL PROTEIN 2-RELATED-RELATED"/>
    <property type="match status" value="1"/>
</dbReference>
<dbReference type="PANTHER" id="PTHR43833:SF9">
    <property type="entry name" value="POTASSIUM CHANNEL PROTEIN YUGO-RELATED"/>
    <property type="match status" value="1"/>
</dbReference>
<evidence type="ECO:0000313" key="5">
    <source>
        <dbReference type="Proteomes" id="UP000628840"/>
    </source>
</evidence>
<dbReference type="InterPro" id="IPR036291">
    <property type="entry name" value="NAD(P)-bd_dom_sf"/>
</dbReference>
<reference evidence="4 5" key="1">
    <citation type="journal article" date="2019" name="Int. J. Syst. Evol. Microbiol.">
        <title>The Global Catalogue of Microorganisms (GCM) 10K type strain sequencing project: providing services to taxonomists for standard genome sequencing and annotation.</title>
        <authorList>
            <consortium name="The Broad Institute Genomics Platform"/>
            <consortium name="The Broad Institute Genome Sequencing Center for Infectious Disease"/>
            <person name="Wu L."/>
            <person name="Ma J."/>
        </authorList>
    </citation>
    <scope>NUCLEOTIDE SEQUENCE [LARGE SCALE GENOMIC DNA]</scope>
    <source>
        <strain evidence="4 5">JCM 19585</strain>
    </source>
</reference>
<dbReference type="Gene3D" id="1.10.287.70">
    <property type="match status" value="1"/>
</dbReference>
<dbReference type="EMBL" id="BMPF01000002">
    <property type="protein sequence ID" value="GGL30446.1"/>
    <property type="molecule type" value="Genomic_DNA"/>
</dbReference>
<dbReference type="SUPFAM" id="SSF116726">
    <property type="entry name" value="TrkA C-terminal domain-like"/>
    <property type="match status" value="2"/>
</dbReference>
<dbReference type="PROSITE" id="PS51201">
    <property type="entry name" value="RCK_N"/>
    <property type="match status" value="1"/>
</dbReference>
<evidence type="ECO:0000259" key="2">
    <source>
        <dbReference type="PROSITE" id="PS51201"/>
    </source>
</evidence>
<dbReference type="InterPro" id="IPR036721">
    <property type="entry name" value="RCK_C_sf"/>
</dbReference>
<feature type="transmembrane region" description="Helical" evidence="1">
    <location>
        <begin position="67"/>
        <end position="89"/>
    </location>
</feature>
<evidence type="ECO:0000259" key="3">
    <source>
        <dbReference type="PROSITE" id="PS51202"/>
    </source>
</evidence>
<name>A0A830EW21_9EURY</name>
<protein>
    <submittedName>
        <fullName evidence="4">Metal transporter</fullName>
    </submittedName>
</protein>
<keyword evidence="5" id="KW-1185">Reference proteome</keyword>
<comment type="caution">
    <text evidence="4">The sequence shown here is derived from an EMBL/GenBank/DDBJ whole genome shotgun (WGS) entry which is preliminary data.</text>
</comment>
<dbReference type="Gene3D" id="3.30.70.1450">
    <property type="entry name" value="Regulator of K+ conductance, C-terminal domain"/>
    <property type="match status" value="2"/>
</dbReference>
<dbReference type="GO" id="GO:0006813">
    <property type="term" value="P:potassium ion transport"/>
    <property type="evidence" value="ECO:0007669"/>
    <property type="project" value="InterPro"/>
</dbReference>
<keyword evidence="1" id="KW-1133">Transmembrane helix</keyword>
<keyword evidence="1" id="KW-0812">Transmembrane</keyword>
<organism evidence="4 5">
    <name type="scientific">Halarchaeum grantii</name>
    <dbReference type="NCBI Taxonomy" id="1193105"/>
    <lineage>
        <taxon>Archaea</taxon>
        <taxon>Methanobacteriati</taxon>
        <taxon>Methanobacteriota</taxon>
        <taxon>Stenosarchaea group</taxon>
        <taxon>Halobacteria</taxon>
        <taxon>Halobacteriales</taxon>
        <taxon>Halobacteriaceae</taxon>
    </lineage>
</organism>
<dbReference type="PROSITE" id="PS51202">
    <property type="entry name" value="RCK_C"/>
    <property type="match status" value="2"/>
</dbReference>
<evidence type="ECO:0000256" key="1">
    <source>
        <dbReference type="SAM" id="Phobius"/>
    </source>
</evidence>
<feature type="domain" description="RCK C-terminal" evidence="3">
    <location>
        <begin position="457"/>
        <end position="542"/>
    </location>
</feature>
<feature type="domain" description="RCK N-terminal" evidence="2">
    <location>
        <begin position="109"/>
        <end position="225"/>
    </location>
</feature>
<gene>
    <name evidence="4" type="ORF">GCM10009037_12680</name>
</gene>
<evidence type="ECO:0000313" key="4">
    <source>
        <dbReference type="EMBL" id="GGL30446.1"/>
    </source>
</evidence>
<dbReference type="Gene3D" id="3.40.50.720">
    <property type="entry name" value="NAD(P)-binding Rossmann-like Domain"/>
    <property type="match status" value="2"/>
</dbReference>
<keyword evidence="1" id="KW-0472">Membrane</keyword>
<dbReference type="Pfam" id="PF02080">
    <property type="entry name" value="TrkA_C"/>
    <property type="match status" value="2"/>
</dbReference>
<sequence length="558" mass="59106">MNTQRRRAAGYFALLVVVAVSYALVYQWGMAHLEGRPVTFVHALEVTVQSFTSTGYGEDAPWTTAPMHVLVIAMQLTGLVLLVLTLPLFAAPWVERRLEVNPPTSVDTDDHVVVAGFSARGETLVDELDAAGVPYAVLLDDRETARDLYTDGRSVVVGDPETADGLEAANVARARSVVLDDSDERNAMMALSVRAVDDDVRIVSFAEDRDVATYLEYAGADEVLSPNDILGHSLADKVTSAVSTDLGGTVDIGEDFVVAEMPIQSDSDLDGVTLAESAVRERTGVHVIGAWFEGEFAGSPDPDRVIHRNTILLVAGPEDALRDLKELTLAEHRVHTRGPVVVAGHGEVGSTVRAVLDSQGVENTVVDIEDKQGVDVVGDVSDPSVLSEAGVADATALVLALGDDTTTVFSTLVAREEVEELDVVARVDEADSASKLYAAGADYVLALATVSGRMLADTILGEDVMSLDTGVTIVRTAAPRLAGRTLAGADVRRRTGCTVIAVERDGAVRADLDPDFEFRRDDTLVVAGNDDSVATFNEFVGNETTPANADARPGASGP</sequence>